<keyword evidence="9" id="KW-1185">Reference proteome</keyword>
<sequence>MVNLVFIILFAFISEANAKTAEAIFAGGNFWRMQAEFNKIQGVLDTVVGFDGGNSQNPTYNQVCSGQSDYLEAIHIIYDPYQITYQQIVDYFWRHIDPTSDSNQFCDSGPQYRTAIFYLNQSQKEIALESKQAIEKRFSRIYTAVRPSTQFYAADDTHQSFYQKHPFRYRYYLYQCGYYERLQSLWHAPKN</sequence>
<dbReference type="InterPro" id="IPR002569">
    <property type="entry name" value="Met_Sox_Rdtase_MsrA_dom"/>
</dbReference>
<dbReference type="GO" id="GO:0008113">
    <property type="term" value="F:peptide-methionine (S)-S-oxide reductase activity"/>
    <property type="evidence" value="ECO:0007669"/>
    <property type="project" value="UniProtKB-UniRule"/>
</dbReference>
<dbReference type="RefSeq" id="WP_115301436.1">
    <property type="nucleotide sequence ID" value="NZ_CAAAHO010000003.1"/>
</dbReference>
<keyword evidence="6" id="KW-0732">Signal</keyword>
<evidence type="ECO:0000313" key="8">
    <source>
        <dbReference type="EMBL" id="STX27637.1"/>
    </source>
</evidence>
<dbReference type="NCBIfam" id="TIGR00401">
    <property type="entry name" value="msrA"/>
    <property type="match status" value="1"/>
</dbReference>
<evidence type="ECO:0000256" key="3">
    <source>
        <dbReference type="ARBA" id="ARBA00047806"/>
    </source>
</evidence>
<comment type="similarity">
    <text evidence="1 5">Belongs to the MsrA Met sulfoxide reductase family.</text>
</comment>
<evidence type="ECO:0000256" key="4">
    <source>
        <dbReference type="ARBA" id="ARBA00048782"/>
    </source>
</evidence>
<feature type="chain" id="PRO_5016606160" description="Peptide methionine sulfoxide reductase MsrA" evidence="6">
    <location>
        <begin position="19"/>
        <end position="191"/>
    </location>
</feature>
<dbReference type="InterPro" id="IPR050162">
    <property type="entry name" value="MsrA_MetSO_reductase"/>
</dbReference>
<evidence type="ECO:0000256" key="2">
    <source>
        <dbReference type="ARBA" id="ARBA00023002"/>
    </source>
</evidence>
<dbReference type="EC" id="1.8.4.11" evidence="5"/>
<feature type="signal peptide" evidence="6">
    <location>
        <begin position="1"/>
        <end position="18"/>
    </location>
</feature>
<dbReference type="AlphaFoldDB" id="A0A378HXK5"/>
<dbReference type="OrthoDB" id="4174719at2"/>
<comment type="catalytic activity">
    <reaction evidence="4 5">
        <text>[thioredoxin]-disulfide + L-methionine + H2O = L-methionine (S)-S-oxide + [thioredoxin]-dithiol</text>
        <dbReference type="Rhea" id="RHEA:19993"/>
        <dbReference type="Rhea" id="RHEA-COMP:10698"/>
        <dbReference type="Rhea" id="RHEA-COMP:10700"/>
        <dbReference type="ChEBI" id="CHEBI:15377"/>
        <dbReference type="ChEBI" id="CHEBI:29950"/>
        <dbReference type="ChEBI" id="CHEBI:50058"/>
        <dbReference type="ChEBI" id="CHEBI:57844"/>
        <dbReference type="ChEBI" id="CHEBI:58772"/>
        <dbReference type="EC" id="1.8.4.11"/>
    </reaction>
</comment>
<protein>
    <recommendedName>
        <fullName evidence="5">Peptide methionine sulfoxide reductase MsrA</fullName>
        <shortName evidence="5">Protein-methionine-S-oxide reductase</shortName>
        <ecNumber evidence="5">1.8.4.11</ecNumber>
    </recommendedName>
    <alternativeName>
        <fullName evidence="5">Peptide-methionine (S)-S-oxide reductase</fullName>
        <shortName evidence="5">Peptide Met(O) reductase</shortName>
    </alternativeName>
</protein>
<dbReference type="Gene3D" id="3.30.1060.10">
    <property type="entry name" value="Peptide methionine sulphoxide reductase MsrA"/>
    <property type="match status" value="1"/>
</dbReference>
<dbReference type="GO" id="GO:0034599">
    <property type="term" value="P:cellular response to oxidative stress"/>
    <property type="evidence" value="ECO:0007669"/>
    <property type="project" value="TreeGrafter"/>
</dbReference>
<dbReference type="Pfam" id="PF01625">
    <property type="entry name" value="PMSR"/>
    <property type="match status" value="1"/>
</dbReference>
<organism evidence="8 9">
    <name type="scientific">Legionella beliardensis</name>
    <dbReference type="NCBI Taxonomy" id="91822"/>
    <lineage>
        <taxon>Bacteria</taxon>
        <taxon>Pseudomonadati</taxon>
        <taxon>Pseudomonadota</taxon>
        <taxon>Gammaproteobacteria</taxon>
        <taxon>Legionellales</taxon>
        <taxon>Legionellaceae</taxon>
        <taxon>Legionella</taxon>
    </lineage>
</organism>
<gene>
    <name evidence="8" type="primary">msrA_2</name>
    <name evidence="5" type="synonym">msrA</name>
    <name evidence="8" type="ORF">NCTC13315_00143</name>
</gene>
<dbReference type="PANTHER" id="PTHR42799">
    <property type="entry name" value="MITOCHONDRIAL PEPTIDE METHIONINE SULFOXIDE REDUCTASE"/>
    <property type="match status" value="1"/>
</dbReference>
<dbReference type="SUPFAM" id="SSF55068">
    <property type="entry name" value="Peptide methionine sulfoxide reductase"/>
    <property type="match status" value="1"/>
</dbReference>
<evidence type="ECO:0000256" key="1">
    <source>
        <dbReference type="ARBA" id="ARBA00005591"/>
    </source>
</evidence>
<evidence type="ECO:0000259" key="7">
    <source>
        <dbReference type="Pfam" id="PF01625"/>
    </source>
</evidence>
<evidence type="ECO:0000256" key="5">
    <source>
        <dbReference type="HAMAP-Rule" id="MF_01401"/>
    </source>
</evidence>
<reference evidence="8 9" key="1">
    <citation type="submission" date="2018-06" db="EMBL/GenBank/DDBJ databases">
        <authorList>
            <consortium name="Pathogen Informatics"/>
            <person name="Doyle S."/>
        </authorList>
    </citation>
    <scope>NUCLEOTIDE SEQUENCE [LARGE SCALE GENOMIC DNA]</scope>
    <source>
        <strain evidence="8 9">NCTC13315</strain>
    </source>
</reference>
<dbReference type="EMBL" id="UGNV01000001">
    <property type="protein sequence ID" value="STX27637.1"/>
    <property type="molecule type" value="Genomic_DNA"/>
</dbReference>
<comment type="function">
    <text evidence="5">Has an important function as a repair enzyme for proteins that have been inactivated by oxidation. Catalyzes the reversible oxidation-reduction of methionine sulfoxide in proteins to methionine.</text>
</comment>
<dbReference type="GO" id="GO:0033744">
    <property type="term" value="F:L-methionine:thioredoxin-disulfide S-oxidoreductase activity"/>
    <property type="evidence" value="ECO:0007669"/>
    <property type="project" value="RHEA"/>
</dbReference>
<evidence type="ECO:0000256" key="6">
    <source>
        <dbReference type="SAM" id="SignalP"/>
    </source>
</evidence>
<comment type="caution">
    <text evidence="5">Lacks conserved residue(s) required for the propagation of feature annotation.</text>
</comment>
<dbReference type="GO" id="GO:0005737">
    <property type="term" value="C:cytoplasm"/>
    <property type="evidence" value="ECO:0007669"/>
    <property type="project" value="TreeGrafter"/>
</dbReference>
<name>A0A378HXK5_9GAMM</name>
<keyword evidence="2 5" id="KW-0560">Oxidoreductase</keyword>
<proteinExistence type="inferred from homology"/>
<dbReference type="Proteomes" id="UP000254968">
    <property type="component" value="Unassembled WGS sequence"/>
</dbReference>
<dbReference type="InterPro" id="IPR036509">
    <property type="entry name" value="Met_Sox_Rdtase_MsrA_sf"/>
</dbReference>
<comment type="catalytic activity">
    <reaction evidence="3 5">
        <text>L-methionyl-[protein] + [thioredoxin]-disulfide + H2O = L-methionyl-(S)-S-oxide-[protein] + [thioredoxin]-dithiol</text>
        <dbReference type="Rhea" id="RHEA:14217"/>
        <dbReference type="Rhea" id="RHEA-COMP:10698"/>
        <dbReference type="Rhea" id="RHEA-COMP:10700"/>
        <dbReference type="Rhea" id="RHEA-COMP:12313"/>
        <dbReference type="Rhea" id="RHEA-COMP:12315"/>
        <dbReference type="ChEBI" id="CHEBI:15377"/>
        <dbReference type="ChEBI" id="CHEBI:16044"/>
        <dbReference type="ChEBI" id="CHEBI:29950"/>
        <dbReference type="ChEBI" id="CHEBI:44120"/>
        <dbReference type="ChEBI" id="CHEBI:50058"/>
        <dbReference type="EC" id="1.8.4.11"/>
    </reaction>
</comment>
<feature type="domain" description="Peptide methionine sulphoxide reductase MsrA" evidence="7">
    <location>
        <begin position="22"/>
        <end position="170"/>
    </location>
</feature>
<evidence type="ECO:0000313" key="9">
    <source>
        <dbReference type="Proteomes" id="UP000254968"/>
    </source>
</evidence>
<dbReference type="PANTHER" id="PTHR42799:SF2">
    <property type="entry name" value="MITOCHONDRIAL PEPTIDE METHIONINE SULFOXIDE REDUCTASE"/>
    <property type="match status" value="1"/>
</dbReference>
<dbReference type="HAMAP" id="MF_01401">
    <property type="entry name" value="MsrA"/>
    <property type="match status" value="1"/>
</dbReference>
<accession>A0A378HXK5</accession>